<organism evidence="4 5">
    <name type="scientific">Sulfurimonas denitrificans (strain ATCC 33889 / DSM 1251)</name>
    <name type="common">Thiomicrospira denitrificans (strain ATCC 33889 / DSM 1251)</name>
    <dbReference type="NCBI Taxonomy" id="326298"/>
    <lineage>
        <taxon>Bacteria</taxon>
        <taxon>Pseudomonadati</taxon>
        <taxon>Campylobacterota</taxon>
        <taxon>Epsilonproteobacteria</taxon>
        <taxon>Campylobacterales</taxon>
        <taxon>Sulfurimonadaceae</taxon>
        <taxon>Sulfurimonas</taxon>
    </lineage>
</organism>
<keyword evidence="2" id="KW-0411">Iron-sulfur</keyword>
<evidence type="ECO:0000256" key="1">
    <source>
        <dbReference type="ARBA" id="ARBA00023004"/>
    </source>
</evidence>
<name>Q30R48_SULDN</name>
<dbReference type="InterPro" id="IPR006656">
    <property type="entry name" value="Mopterin_OxRdtase"/>
</dbReference>
<dbReference type="InterPro" id="IPR050612">
    <property type="entry name" value="Prok_Mopterin_Oxidored"/>
</dbReference>
<keyword evidence="1" id="KW-0408">Iron</keyword>
<dbReference type="HOGENOM" id="CLU_000422_13_3_7"/>
<dbReference type="Gene3D" id="3.40.50.740">
    <property type="match status" value="1"/>
</dbReference>
<sequence length="577" mass="64934">MSNVTACPLDCYDACEITFDNGIIKGLKSGHTNGFLCSHLNHYEKYPTIQTPRYKGVEITIDEALKKLKEMIDSSKNEEVLYYRGSGNFALMQEVTEHFFSSYGATLTDGSLCDGAGEEGIIRGRGSNKNMPLHEVAKSDVVIFWGRNPHVTSSHILPLIKNKTIIVIDPIKTKIAKVADLHIQLKPHTDIFLAMLLSRFLHIESGCDEEFLDKFASEYEGYYELTQNLRIKATLEQIDVSLGQLGDVLRLVKDKKVAIVCGVGIQKYSDGADIMRAIDAFAVMLGLFGKEGCGVSYLGSSREGIEMPFKKSGKKVSKVNTEFSLFKTVFIQGSNPLSQMPDSLRVRDSISKSQNVVYFGLYENETSEIADLIIPAKSFLYKDDIRTSYSHNRISFMPKVANSDVGISEYELAAYLCKEYDLPIESEEFYINHFKNFTIKKIDGFLYVDKREEIPYKSGFDTEDREFAFLDEIDSKVDEEDGMYLITCKSQNSLNSQFNREESVYLHSSLGFSEKEVLCISSKSGSVELKVKHNDDLRTDCVLIYSGTKGVNNLTSSKHALSTKSAIFQENKVEIRR</sequence>
<dbReference type="PANTHER" id="PTHR43742">
    <property type="entry name" value="TRIMETHYLAMINE-N-OXIDE REDUCTASE"/>
    <property type="match status" value="1"/>
</dbReference>
<dbReference type="GO" id="GO:0016491">
    <property type="term" value="F:oxidoreductase activity"/>
    <property type="evidence" value="ECO:0007669"/>
    <property type="project" value="InterPro"/>
</dbReference>
<dbReference type="RefSeq" id="WP_011372885.1">
    <property type="nucleotide sequence ID" value="NC_007575.1"/>
</dbReference>
<dbReference type="EMBL" id="CP000153">
    <property type="protein sequence ID" value="ABB44533.1"/>
    <property type="molecule type" value="Genomic_DNA"/>
</dbReference>
<accession>Q30R48</accession>
<dbReference type="AlphaFoldDB" id="Q30R48"/>
<dbReference type="KEGG" id="tdn:Suden_1255"/>
<dbReference type="Pfam" id="PF00384">
    <property type="entry name" value="Molybdopterin"/>
    <property type="match status" value="1"/>
</dbReference>
<dbReference type="Gene3D" id="3.40.228.10">
    <property type="entry name" value="Dimethylsulfoxide Reductase, domain 2"/>
    <property type="match status" value="1"/>
</dbReference>
<dbReference type="SUPFAM" id="SSF53706">
    <property type="entry name" value="Formate dehydrogenase/DMSO reductase, domains 1-3"/>
    <property type="match status" value="1"/>
</dbReference>
<dbReference type="STRING" id="326298.Suden_1255"/>
<keyword evidence="5" id="KW-1185">Reference proteome</keyword>
<dbReference type="Gene3D" id="3.30.2070.10">
    <property type="entry name" value="Formate dehydrogenase/DMSO reductase"/>
    <property type="match status" value="1"/>
</dbReference>
<dbReference type="Proteomes" id="UP000002714">
    <property type="component" value="Chromosome"/>
</dbReference>
<proteinExistence type="predicted"/>
<evidence type="ECO:0000259" key="3">
    <source>
        <dbReference type="Pfam" id="PF00384"/>
    </source>
</evidence>
<evidence type="ECO:0000313" key="4">
    <source>
        <dbReference type="EMBL" id="ABB44533.1"/>
    </source>
</evidence>
<protein>
    <submittedName>
        <fullName evidence="4">Molybdopterin oxidoreductase</fullName>
    </submittedName>
</protein>
<reference evidence="4 5" key="1">
    <citation type="journal article" date="2008" name="Appl. Environ. Microbiol.">
        <title>Genome of the epsilonproteobacterial chemolithoautotroph Sulfurimonas denitrificans.</title>
        <authorList>
            <person name="Sievert S.M."/>
            <person name="Scott K.M."/>
            <person name="Klotz M.G."/>
            <person name="Chain P.S.G."/>
            <person name="Hauser L.J."/>
            <person name="Hemp J."/>
            <person name="Huegler M."/>
            <person name="Land M."/>
            <person name="Lapidus A."/>
            <person name="Larimer F.W."/>
            <person name="Lucas S."/>
            <person name="Malfatti S.A."/>
            <person name="Meyer F."/>
            <person name="Paulsen I.T."/>
            <person name="Ren Q."/>
            <person name="Simon J."/>
            <person name="Bailey K."/>
            <person name="Diaz E."/>
            <person name="Fitzpatrick K.A."/>
            <person name="Glover B."/>
            <person name="Gwatney N."/>
            <person name="Korajkic A."/>
            <person name="Long A."/>
            <person name="Mobberley J.M."/>
            <person name="Pantry S.N."/>
            <person name="Pazder G."/>
            <person name="Peterson S."/>
            <person name="Quintanilla J.D."/>
            <person name="Sprinkle R."/>
            <person name="Stephens J."/>
            <person name="Thomas P."/>
            <person name="Vaughn R."/>
            <person name="Weber M.J."/>
            <person name="Wooten L.L."/>
        </authorList>
    </citation>
    <scope>NUCLEOTIDE SEQUENCE [LARGE SCALE GENOMIC DNA]</scope>
    <source>
        <strain evidence="5">ATCC 33889 / DSM 1251</strain>
    </source>
</reference>
<feature type="domain" description="Molybdopterin oxidoreductase" evidence="3">
    <location>
        <begin position="58"/>
        <end position="397"/>
    </location>
</feature>
<dbReference type="OrthoDB" id="9810782at2"/>
<gene>
    <name evidence="4" type="ordered locus">Suden_1255</name>
</gene>
<evidence type="ECO:0000313" key="5">
    <source>
        <dbReference type="Proteomes" id="UP000002714"/>
    </source>
</evidence>
<dbReference type="PANTHER" id="PTHR43742:SF6">
    <property type="entry name" value="OXIDOREDUCTASE YYAE-RELATED"/>
    <property type="match status" value="1"/>
</dbReference>
<evidence type="ECO:0000256" key="2">
    <source>
        <dbReference type="ARBA" id="ARBA00023014"/>
    </source>
</evidence>
<keyword evidence="2" id="KW-0479">Metal-binding</keyword>
<dbReference type="eggNOG" id="COG0243">
    <property type="taxonomic scope" value="Bacteria"/>
</dbReference>
<dbReference type="GO" id="GO:0051536">
    <property type="term" value="F:iron-sulfur cluster binding"/>
    <property type="evidence" value="ECO:0007669"/>
    <property type="project" value="UniProtKB-KW"/>
</dbReference>